<proteinExistence type="predicted"/>
<evidence type="ECO:0000256" key="1">
    <source>
        <dbReference type="SAM" id="MobiDB-lite"/>
    </source>
</evidence>
<sequence>MASQAAPSTSTRIKQEGDTTELYWQPDIDGRLMQLFYLDGCWDMASIDKSFELEVLTKLQSLEALIPAFEARINRSDHGFDAWKRLHQFEMNAGRAQFIQMFVKMVKWDKDGTVKKVLWADQKWEVRYAWIVRQREELARIRFSHLEQLGLFPDHEGFFGPQVERPSRIRAKKDRKKEIKGGAKRINQKWSVPVDERLMEAAGGPGTRKPILPESRITKPDEVSELKFGSGQEEVPMLGSEADKENTVQVKFEEDDQMWS</sequence>
<dbReference type="AlphaFoldDB" id="A0AA39GSZ2"/>
<name>A0AA39GSZ2_SARSR</name>
<keyword evidence="3" id="KW-1185">Reference proteome</keyword>
<dbReference type="EMBL" id="JAPDFR010000001">
    <property type="protein sequence ID" value="KAK0392576.1"/>
    <property type="molecule type" value="Genomic_DNA"/>
</dbReference>
<evidence type="ECO:0000313" key="3">
    <source>
        <dbReference type="Proteomes" id="UP001175261"/>
    </source>
</evidence>
<feature type="region of interest" description="Disordered" evidence="1">
    <location>
        <begin position="224"/>
        <end position="246"/>
    </location>
</feature>
<protein>
    <submittedName>
        <fullName evidence="2">Uncharacterized protein</fullName>
    </submittedName>
</protein>
<organism evidence="2 3">
    <name type="scientific">Sarocladium strictum</name>
    <name type="common">Black bundle disease fungus</name>
    <name type="synonym">Acremonium strictum</name>
    <dbReference type="NCBI Taxonomy" id="5046"/>
    <lineage>
        <taxon>Eukaryota</taxon>
        <taxon>Fungi</taxon>
        <taxon>Dikarya</taxon>
        <taxon>Ascomycota</taxon>
        <taxon>Pezizomycotina</taxon>
        <taxon>Sordariomycetes</taxon>
        <taxon>Hypocreomycetidae</taxon>
        <taxon>Hypocreales</taxon>
        <taxon>Sarocladiaceae</taxon>
        <taxon>Sarocladium</taxon>
    </lineage>
</organism>
<gene>
    <name evidence="2" type="ORF">NLU13_2071</name>
</gene>
<comment type="caution">
    <text evidence="2">The sequence shown here is derived from an EMBL/GenBank/DDBJ whole genome shotgun (WGS) entry which is preliminary data.</text>
</comment>
<reference evidence="2" key="1">
    <citation type="submission" date="2022-10" db="EMBL/GenBank/DDBJ databases">
        <title>Determination and structural analysis of whole genome sequence of Sarocladium strictum F4-1.</title>
        <authorList>
            <person name="Hu L."/>
            <person name="Jiang Y."/>
        </authorList>
    </citation>
    <scope>NUCLEOTIDE SEQUENCE</scope>
    <source>
        <strain evidence="2">F4-1</strain>
    </source>
</reference>
<accession>A0AA39GSZ2</accession>
<dbReference type="Proteomes" id="UP001175261">
    <property type="component" value="Unassembled WGS sequence"/>
</dbReference>
<evidence type="ECO:0000313" key="2">
    <source>
        <dbReference type="EMBL" id="KAK0392576.1"/>
    </source>
</evidence>